<dbReference type="PANTHER" id="PTHR43717:SF1">
    <property type="entry name" value="ANAEROBIC NITRIC OXIDE REDUCTASE FLAVORUBREDOXIN"/>
    <property type="match status" value="1"/>
</dbReference>
<evidence type="ECO:0000313" key="4">
    <source>
        <dbReference type="Proteomes" id="UP000649604"/>
    </source>
</evidence>
<dbReference type="SUPFAM" id="SSF52218">
    <property type="entry name" value="Flavoproteins"/>
    <property type="match status" value="1"/>
</dbReference>
<dbReference type="SMART" id="SM00849">
    <property type="entry name" value="Lactamase_B"/>
    <property type="match status" value="1"/>
</dbReference>
<dbReference type="PANTHER" id="PTHR43717">
    <property type="entry name" value="ANAEROBIC NITRIC OXIDE REDUCTASE FLAVORUBREDOXIN"/>
    <property type="match status" value="1"/>
</dbReference>
<evidence type="ECO:0000259" key="2">
    <source>
        <dbReference type="PROSITE" id="PS50902"/>
    </source>
</evidence>
<dbReference type="InterPro" id="IPR001279">
    <property type="entry name" value="Metallo-B-lactamas"/>
</dbReference>
<dbReference type="InterPro" id="IPR029039">
    <property type="entry name" value="Flavoprotein-like_sf"/>
</dbReference>
<name>A0A9D5Q6U4_9BACT</name>
<organism evidence="3 4">
    <name type="scientific">candidate division KSB3 bacterium</name>
    <dbReference type="NCBI Taxonomy" id="2044937"/>
    <lineage>
        <taxon>Bacteria</taxon>
        <taxon>candidate division KSB3</taxon>
    </lineage>
</organism>
<dbReference type="GO" id="GO:0009055">
    <property type="term" value="F:electron transfer activity"/>
    <property type="evidence" value="ECO:0007669"/>
    <property type="project" value="InterPro"/>
</dbReference>
<gene>
    <name evidence="3" type="ORF">GF339_13465</name>
</gene>
<feature type="domain" description="Flavodoxin-like" evidence="2">
    <location>
        <begin position="297"/>
        <end position="439"/>
    </location>
</feature>
<dbReference type="Gene3D" id="3.60.15.10">
    <property type="entry name" value="Ribonuclease Z/Hydroxyacylglutathione hydrolase-like"/>
    <property type="match status" value="1"/>
</dbReference>
<dbReference type="Proteomes" id="UP000649604">
    <property type="component" value="Unassembled WGS sequence"/>
</dbReference>
<proteinExistence type="inferred from homology"/>
<comment type="caution">
    <text evidence="3">The sequence shown here is derived from an EMBL/GenBank/DDBJ whole genome shotgun (WGS) entry which is preliminary data.</text>
</comment>
<dbReference type="GO" id="GO:0016491">
    <property type="term" value="F:oxidoreductase activity"/>
    <property type="evidence" value="ECO:0007669"/>
    <property type="project" value="InterPro"/>
</dbReference>
<dbReference type="InterPro" id="IPR008254">
    <property type="entry name" value="Flavodoxin/NO_synth"/>
</dbReference>
<dbReference type="Gene3D" id="3.40.50.360">
    <property type="match status" value="1"/>
</dbReference>
<sequence>MIVNSGEGRSLWSLVSWLLAAGSFTTSRPRERAGEESRAVLPGETPMKKGIVEIKDKIYWVGVVDWNLRDFHGFTTPKGGSYNAYLLDGPEPILIDTVKRPFAEELLGKIREIVDISTIKHLVVNHIEPDHSGSLPVVLEAAPHATIYTDEISRIGLKKYYQIDREMQIVRTGDERQLGDRLFRFIEVPMAHWPDSMISYLPQEKVLFSSDVFGQFNATSERFDYEVDPPYKDAAVYYANIILPFNDIVLKTLKALPAFQVEPEYVLPDHGIIWRDHIQDIVEHYRYWASNACAQNILILYDTMWNSTDRLAAKIYEELVPRAQKKGMSVKKLHLRSNAMSTIMTEIMFAKSIVIGSPTILNGVFPSVGQLMSFVQNFNLKDRFWTAFGSYGWGGGAVEALTRWIKENQFALAAEPMSVKFAPDDAELEACADFAEAIIQNTTP</sequence>
<reference evidence="3" key="1">
    <citation type="submission" date="2019-11" db="EMBL/GenBank/DDBJ databases">
        <title>Microbial mats filling the niche in hypersaline microbial mats.</title>
        <authorList>
            <person name="Wong H.L."/>
            <person name="Macleod F.I."/>
            <person name="White R.A. III"/>
            <person name="Burns B.P."/>
        </authorList>
    </citation>
    <scope>NUCLEOTIDE SEQUENCE</scope>
    <source>
        <strain evidence="3">Rbin_158</strain>
    </source>
</reference>
<dbReference type="Pfam" id="PF19583">
    <property type="entry name" value="ODP"/>
    <property type="match status" value="1"/>
</dbReference>
<dbReference type="AlphaFoldDB" id="A0A9D5Q6U4"/>
<dbReference type="PROSITE" id="PS50902">
    <property type="entry name" value="FLAVODOXIN_LIKE"/>
    <property type="match status" value="1"/>
</dbReference>
<evidence type="ECO:0000313" key="3">
    <source>
        <dbReference type="EMBL" id="MBD3325587.1"/>
    </source>
</evidence>
<comment type="similarity">
    <text evidence="1">In the N-terminal section; belongs to the zinc metallo-hydrolase group 3 family.</text>
</comment>
<dbReference type="Pfam" id="PF00258">
    <property type="entry name" value="Flavodoxin_1"/>
    <property type="match status" value="1"/>
</dbReference>
<dbReference type="PIRSF" id="PIRSF005243">
    <property type="entry name" value="ROO"/>
    <property type="match status" value="1"/>
</dbReference>
<dbReference type="CDD" id="cd07709">
    <property type="entry name" value="flavodiiron_proteins_MBL-fold"/>
    <property type="match status" value="1"/>
</dbReference>
<dbReference type="EMBL" id="WJJP01000436">
    <property type="protein sequence ID" value="MBD3325587.1"/>
    <property type="molecule type" value="Genomic_DNA"/>
</dbReference>
<dbReference type="InterPro" id="IPR036866">
    <property type="entry name" value="RibonucZ/Hydroxyglut_hydro"/>
</dbReference>
<accession>A0A9D5Q6U4</accession>
<dbReference type="InterPro" id="IPR016440">
    <property type="entry name" value="Rubredoxin-O_OxRdtase"/>
</dbReference>
<dbReference type="InterPro" id="IPR045761">
    <property type="entry name" value="ODP_dom"/>
</dbReference>
<evidence type="ECO:0000256" key="1">
    <source>
        <dbReference type="ARBA" id="ARBA00007121"/>
    </source>
</evidence>
<dbReference type="GO" id="GO:0010181">
    <property type="term" value="F:FMN binding"/>
    <property type="evidence" value="ECO:0007669"/>
    <property type="project" value="InterPro"/>
</dbReference>
<dbReference type="GO" id="GO:0046872">
    <property type="term" value="F:metal ion binding"/>
    <property type="evidence" value="ECO:0007669"/>
    <property type="project" value="InterPro"/>
</dbReference>
<protein>
    <submittedName>
        <fullName evidence="3">MBL fold metallo-hydrolase</fullName>
    </submittedName>
</protein>
<dbReference type="SUPFAM" id="SSF56281">
    <property type="entry name" value="Metallo-hydrolase/oxidoreductase"/>
    <property type="match status" value="1"/>
</dbReference>